<dbReference type="GeneID" id="73349221"/>
<name>A0A9Q8T7Z8_9PEZI</name>
<dbReference type="GO" id="GO:0008270">
    <property type="term" value="F:zinc ion binding"/>
    <property type="evidence" value="ECO:0007669"/>
    <property type="project" value="InterPro"/>
</dbReference>
<dbReference type="PANTHER" id="PTHR47338">
    <property type="entry name" value="ZN(II)2CYS6 TRANSCRIPTION FACTOR (EUROFUNG)-RELATED"/>
    <property type="match status" value="1"/>
</dbReference>
<organism evidence="8 9">
    <name type="scientific">Colletotrichum lupini</name>
    <dbReference type="NCBI Taxonomy" id="145971"/>
    <lineage>
        <taxon>Eukaryota</taxon>
        <taxon>Fungi</taxon>
        <taxon>Dikarya</taxon>
        <taxon>Ascomycota</taxon>
        <taxon>Pezizomycotina</taxon>
        <taxon>Sordariomycetes</taxon>
        <taxon>Hypocreomycetidae</taxon>
        <taxon>Glomerellales</taxon>
        <taxon>Glomerellaceae</taxon>
        <taxon>Colletotrichum</taxon>
        <taxon>Colletotrichum acutatum species complex</taxon>
    </lineage>
</organism>
<dbReference type="Pfam" id="PF00172">
    <property type="entry name" value="Zn_clus"/>
    <property type="match status" value="1"/>
</dbReference>
<dbReference type="GO" id="GO:0006351">
    <property type="term" value="P:DNA-templated transcription"/>
    <property type="evidence" value="ECO:0007669"/>
    <property type="project" value="InterPro"/>
</dbReference>
<gene>
    <name evidence="8" type="ORF">CLUP02_15287</name>
</gene>
<feature type="region of interest" description="Disordered" evidence="6">
    <location>
        <begin position="1316"/>
        <end position="1341"/>
    </location>
</feature>
<dbReference type="SUPFAM" id="SSF57701">
    <property type="entry name" value="Zn2/Cys6 DNA-binding domain"/>
    <property type="match status" value="1"/>
</dbReference>
<comment type="subcellular location">
    <subcellularLocation>
        <location evidence="1">Nucleus</location>
    </subcellularLocation>
</comment>
<dbReference type="EMBL" id="CP019480">
    <property type="protein sequence ID" value="UQC89756.1"/>
    <property type="molecule type" value="Genomic_DNA"/>
</dbReference>
<dbReference type="Gene3D" id="4.10.240.10">
    <property type="entry name" value="Zn(2)-C6 fungal-type DNA-binding domain"/>
    <property type="match status" value="1"/>
</dbReference>
<evidence type="ECO:0000259" key="7">
    <source>
        <dbReference type="PROSITE" id="PS50048"/>
    </source>
</evidence>
<dbReference type="KEGG" id="clup:CLUP02_15287"/>
<protein>
    <submittedName>
        <fullName evidence="8">Fungal specific transcription factor</fullName>
    </submittedName>
</protein>
<evidence type="ECO:0000256" key="6">
    <source>
        <dbReference type="SAM" id="MobiDB-lite"/>
    </source>
</evidence>
<evidence type="ECO:0000256" key="1">
    <source>
        <dbReference type="ARBA" id="ARBA00004123"/>
    </source>
</evidence>
<dbReference type="InterPro" id="IPR001138">
    <property type="entry name" value="Zn2Cys6_DnaBD"/>
</dbReference>
<proteinExistence type="predicted"/>
<feature type="region of interest" description="Disordered" evidence="6">
    <location>
        <begin position="540"/>
        <end position="624"/>
    </location>
</feature>
<evidence type="ECO:0000256" key="2">
    <source>
        <dbReference type="ARBA" id="ARBA00022723"/>
    </source>
</evidence>
<dbReference type="SMART" id="SM00066">
    <property type="entry name" value="GAL4"/>
    <property type="match status" value="1"/>
</dbReference>
<keyword evidence="4" id="KW-0804">Transcription</keyword>
<dbReference type="Pfam" id="PF04082">
    <property type="entry name" value="Fungal_trans"/>
    <property type="match status" value="1"/>
</dbReference>
<dbReference type="GO" id="GO:0005634">
    <property type="term" value="C:nucleus"/>
    <property type="evidence" value="ECO:0007669"/>
    <property type="project" value="UniProtKB-SubCell"/>
</dbReference>
<reference evidence="8" key="1">
    <citation type="journal article" date="2021" name="Mol. Plant Microbe Interact.">
        <title>Complete Genome Sequence of the Plant-Pathogenic Fungus Colletotrichum lupini.</title>
        <authorList>
            <person name="Baroncelli R."/>
            <person name="Pensec F."/>
            <person name="Da Lio D."/>
            <person name="Boufleur T."/>
            <person name="Vicente I."/>
            <person name="Sarrocco S."/>
            <person name="Picot A."/>
            <person name="Baraldi E."/>
            <person name="Sukno S."/>
            <person name="Thon M."/>
            <person name="Le Floch G."/>
        </authorList>
    </citation>
    <scope>NUCLEOTIDE SEQUENCE</scope>
    <source>
        <strain evidence="8">IMI 504893</strain>
    </source>
</reference>
<feature type="region of interest" description="Disordered" evidence="6">
    <location>
        <begin position="664"/>
        <end position="701"/>
    </location>
</feature>
<evidence type="ECO:0000256" key="3">
    <source>
        <dbReference type="ARBA" id="ARBA00023015"/>
    </source>
</evidence>
<dbReference type="RefSeq" id="XP_049151357.1">
    <property type="nucleotide sequence ID" value="XM_049294211.1"/>
</dbReference>
<dbReference type="PANTHER" id="PTHR47338:SF5">
    <property type="entry name" value="ZN(II)2CYS6 TRANSCRIPTION FACTOR (EUROFUNG)"/>
    <property type="match status" value="1"/>
</dbReference>
<dbReference type="InterPro" id="IPR050815">
    <property type="entry name" value="TF_fung"/>
</dbReference>
<dbReference type="CDD" id="cd00067">
    <property type="entry name" value="GAL4"/>
    <property type="match status" value="1"/>
</dbReference>
<keyword evidence="9" id="KW-1185">Reference proteome</keyword>
<feature type="compositionally biased region" description="Low complexity" evidence="6">
    <location>
        <begin position="540"/>
        <end position="557"/>
    </location>
</feature>
<feature type="compositionally biased region" description="Polar residues" evidence="6">
    <location>
        <begin position="1266"/>
        <end position="1277"/>
    </location>
</feature>
<accession>A0A9Q8T7Z8</accession>
<dbReference type="GO" id="GO:0003677">
    <property type="term" value="F:DNA binding"/>
    <property type="evidence" value="ECO:0007669"/>
    <property type="project" value="InterPro"/>
</dbReference>
<evidence type="ECO:0000256" key="4">
    <source>
        <dbReference type="ARBA" id="ARBA00023163"/>
    </source>
</evidence>
<feature type="domain" description="Zn(2)-C6 fungal-type" evidence="7">
    <location>
        <begin position="630"/>
        <end position="662"/>
    </location>
</feature>
<dbReference type="SMART" id="SM00906">
    <property type="entry name" value="Fungal_trans"/>
    <property type="match status" value="1"/>
</dbReference>
<dbReference type="PROSITE" id="PS00463">
    <property type="entry name" value="ZN2_CY6_FUNGAL_1"/>
    <property type="match status" value="1"/>
</dbReference>
<keyword evidence="2" id="KW-0479">Metal-binding</keyword>
<dbReference type="InterPro" id="IPR036864">
    <property type="entry name" value="Zn2-C6_fun-type_DNA-bd_sf"/>
</dbReference>
<evidence type="ECO:0000256" key="5">
    <source>
        <dbReference type="ARBA" id="ARBA00023242"/>
    </source>
</evidence>
<evidence type="ECO:0000313" key="8">
    <source>
        <dbReference type="EMBL" id="UQC89756.1"/>
    </source>
</evidence>
<evidence type="ECO:0000313" key="9">
    <source>
        <dbReference type="Proteomes" id="UP000830671"/>
    </source>
</evidence>
<dbReference type="CDD" id="cd12148">
    <property type="entry name" value="fungal_TF_MHR"/>
    <property type="match status" value="1"/>
</dbReference>
<keyword evidence="5" id="KW-0539">Nucleus</keyword>
<feature type="compositionally biased region" description="Low complexity" evidence="6">
    <location>
        <begin position="612"/>
        <end position="624"/>
    </location>
</feature>
<feature type="region of interest" description="Disordered" evidence="6">
    <location>
        <begin position="1249"/>
        <end position="1298"/>
    </location>
</feature>
<dbReference type="PROSITE" id="PS50048">
    <property type="entry name" value="ZN2_CY6_FUNGAL_2"/>
    <property type="match status" value="1"/>
</dbReference>
<dbReference type="GO" id="GO:0000981">
    <property type="term" value="F:DNA-binding transcription factor activity, RNA polymerase II-specific"/>
    <property type="evidence" value="ECO:0007669"/>
    <property type="project" value="InterPro"/>
</dbReference>
<sequence length="1415" mass="156459">MAGFPLMRQTKAEMLCREATTKQESHADHPFLVPVALLLRVTSVSVCSVSQPRSRLWNTRWGCNLEDANRHLHLPRKGRRYWNHEKHVAVIFTIISRHNCSRQLPPDDDTFEISRLSLPPNVPQQFSLIRIVRIKVNMPGLSTTAPPAILRGRPVEYQIWTRCTAEQRHWSWTADYQKGTRIRHTALVSQAKRLAQQEAVSLWHITRIICTKCSAKAAKGLVTPSNRTLVNANVLSLGDGEQLRSSVPVGTIQKSDPSCPPTNARLIPSARGVDQRHGAWCVASMDIHTIRMAHPPFLQACRTNSPDDGDEGVEANMLIPDSIDLVGAGEPLRRGGQAMLAGDARHTVNFGGRQHGRLEFNHLPTLPRLPAPRPQGNSLYQNAFTSTAFIQTHRYKPNFAYPTTACIIDPEIPALPAITKASFIELSTSASKEVGLRLSSHRILITCQTRIRPDTYRGVRVTRHTAGISCSTWKQTPVGCKLSTATACSSSSNSADFALPYLKSLCHEHSHPGAARVLQEGSPLARTVTISSQLRIQSILSPASDSDDAPTASSTHTTPKRRYQETFSPSERTSAPPAVAEPADRQASGGARFHTSVLPDDDDLRPILAGGSSAKRPSRAMRPPMRSSIACLRCRKSKIKCDNDNTGSPCDTCIKAGHKCEFPDPTPLPAKRSEPPTAPKQEREVGHDRKRVKKLEDATSSDGRTVAALAQEVLSAPYLTVDLWHQLFDIYKLHFATELPFLHLPTLKGIIHDKDIKKPSTESNLILLGILALTARLHPDLVKYVAHITHDKIAGPKSRGALPRPEPSMASEYFANALTKALGQLESALTSATVVRVQAFLMLGLYKWSQPNGGLAAWMYVGVAIRMAQGLKLGFGDKPLRGRRNLTLSPRSSKSTQLPSDRWKDQEIRRRTMFSCLILDRLLSCGSDRVSMVRSDDLQIQLPCTEHAFDLGRVVYTGFLRQVGHGMEPPIDDSVLSRFVQLADFWGDITKYSFAGGRHTESLPPWDQESTFYQLNKKVDAFYAHLPEEFTWSSSNFWKHDNSTYVSLHMLGALCKIMLHREYIPFIAIKCSEPVGPLDEPVFDPETVPDHFWERSAEQVFKAGREIIDLISTCRDKLPHSSLVIFAIWQAAFVRIYARHYPHMDTQNHMVSKQEIEERNSGAMSENTQTGNTSIAFQALTKVAPYFSMASNYVTYFKDINQYLTKVYSDYTNRGSKKSGDGSLTIRLGGGGGGLEEWRAKADKITSNGIIMDDDRPTAYDGSDGSRASTLERSSSLGPEYSHLSGSGSDSRRDSRQASSFTAINAAAFHQQAGHEGYVGGIPHHSPTQGFPPTPGSLSNEATMANVNAETVSIDSYVQQNQGQRFGTMLEDIQEFTTGGMVCAPNIGDWDMLKPPFYTQMAGGNPLPQFSGSYS</sequence>
<dbReference type="InterPro" id="IPR007219">
    <property type="entry name" value="XnlR_reg_dom"/>
</dbReference>
<dbReference type="Proteomes" id="UP000830671">
    <property type="component" value="Chromosome 8"/>
</dbReference>
<keyword evidence="3" id="KW-0805">Transcription regulation</keyword>